<evidence type="ECO:0000313" key="2">
    <source>
        <dbReference type="EMBL" id="KAK5172155.1"/>
    </source>
</evidence>
<evidence type="ECO:0000313" key="3">
    <source>
        <dbReference type="Proteomes" id="UP001337655"/>
    </source>
</evidence>
<comment type="caution">
    <text evidence="2">The sequence shown here is derived from an EMBL/GenBank/DDBJ whole genome shotgun (WGS) entry which is preliminary data.</text>
</comment>
<proteinExistence type="predicted"/>
<dbReference type="AlphaFoldDB" id="A0AAV9PEN5"/>
<protein>
    <submittedName>
        <fullName evidence="2">Uncharacterized protein</fullName>
    </submittedName>
</protein>
<organism evidence="2 3">
    <name type="scientific">Saxophila tyrrhenica</name>
    <dbReference type="NCBI Taxonomy" id="1690608"/>
    <lineage>
        <taxon>Eukaryota</taxon>
        <taxon>Fungi</taxon>
        <taxon>Dikarya</taxon>
        <taxon>Ascomycota</taxon>
        <taxon>Pezizomycotina</taxon>
        <taxon>Dothideomycetes</taxon>
        <taxon>Dothideomycetidae</taxon>
        <taxon>Mycosphaerellales</taxon>
        <taxon>Extremaceae</taxon>
        <taxon>Saxophila</taxon>
    </lineage>
</organism>
<accession>A0AAV9PEN5</accession>
<feature type="region of interest" description="Disordered" evidence="1">
    <location>
        <begin position="157"/>
        <end position="177"/>
    </location>
</feature>
<gene>
    <name evidence="2" type="ORF">LTR77_003793</name>
</gene>
<dbReference type="Proteomes" id="UP001337655">
    <property type="component" value="Unassembled WGS sequence"/>
</dbReference>
<dbReference type="RefSeq" id="XP_064660999.1">
    <property type="nucleotide sequence ID" value="XM_064801048.1"/>
</dbReference>
<dbReference type="GeneID" id="89925139"/>
<name>A0AAV9PEN5_9PEZI</name>
<feature type="region of interest" description="Disordered" evidence="1">
    <location>
        <begin position="42"/>
        <end position="62"/>
    </location>
</feature>
<dbReference type="EMBL" id="JAVRRT010000005">
    <property type="protein sequence ID" value="KAK5172155.1"/>
    <property type="molecule type" value="Genomic_DNA"/>
</dbReference>
<reference evidence="2 3" key="1">
    <citation type="submission" date="2023-08" db="EMBL/GenBank/DDBJ databases">
        <title>Black Yeasts Isolated from many extreme environments.</title>
        <authorList>
            <person name="Coleine C."/>
            <person name="Stajich J.E."/>
            <person name="Selbmann L."/>
        </authorList>
    </citation>
    <scope>NUCLEOTIDE SEQUENCE [LARGE SCALE GENOMIC DNA]</scope>
    <source>
        <strain evidence="2 3">CCFEE 5935</strain>
    </source>
</reference>
<sequence>MIALRGGSSYRTDHHDGTKIWKIEQLPTTDFNQVAHAIYRKPTATSIPDTKGQGEPAPAPTPTKYVYDVIEGHRWRGENTLYQCSRAIFSDQTQANEYAEALYNMCIEILTPADDDDEVSGDGLRSLTVHYGDGKPPYTNFFWVEKRELRDRADGTTMYVPMGPQDESESLLLAPKK</sequence>
<evidence type="ECO:0000256" key="1">
    <source>
        <dbReference type="SAM" id="MobiDB-lite"/>
    </source>
</evidence>
<keyword evidence="3" id="KW-1185">Reference proteome</keyword>